<dbReference type="Proteomes" id="UP000184248">
    <property type="component" value="Unassembled WGS sequence"/>
</dbReference>
<dbReference type="RefSeq" id="WP_064700468.1">
    <property type="nucleotide sequence ID" value="NZ_BDEO01000011.1"/>
</dbReference>
<dbReference type="AlphaFoldDB" id="A0A1M6UFC0"/>
<dbReference type="OrthoDB" id="6183979at2"/>
<sequence length="81" mass="9259">MSHYTKIDPLFDQFRDARDAAEAKLREALPPGSRVMIQSGPEWIGPYEVLEYPRLSFGQLHLRNVETGAERRVGYAQTKPV</sequence>
<gene>
    <name evidence="1" type="ORF">SAMN05192556_104249</name>
</gene>
<organism evidence="1 2">
    <name type="scientific">Halomonas caseinilytica</name>
    <dbReference type="NCBI Taxonomy" id="438744"/>
    <lineage>
        <taxon>Bacteria</taxon>
        <taxon>Pseudomonadati</taxon>
        <taxon>Pseudomonadota</taxon>
        <taxon>Gammaproteobacteria</taxon>
        <taxon>Oceanospirillales</taxon>
        <taxon>Halomonadaceae</taxon>
        <taxon>Halomonas</taxon>
    </lineage>
</organism>
<accession>A0A1M6UFC0</accession>
<proteinExistence type="predicted"/>
<name>A0A1M6UFC0_9GAMM</name>
<protein>
    <submittedName>
        <fullName evidence="1">Uncharacterized protein</fullName>
    </submittedName>
</protein>
<evidence type="ECO:0000313" key="2">
    <source>
        <dbReference type="Proteomes" id="UP000184248"/>
    </source>
</evidence>
<keyword evidence="2" id="KW-1185">Reference proteome</keyword>
<dbReference type="EMBL" id="FRAL01000004">
    <property type="protein sequence ID" value="SHK67914.1"/>
    <property type="molecule type" value="Genomic_DNA"/>
</dbReference>
<evidence type="ECO:0000313" key="1">
    <source>
        <dbReference type="EMBL" id="SHK67914.1"/>
    </source>
</evidence>
<reference evidence="2" key="1">
    <citation type="submission" date="2016-11" db="EMBL/GenBank/DDBJ databases">
        <authorList>
            <person name="Varghese N."/>
            <person name="Submissions S."/>
        </authorList>
    </citation>
    <scope>NUCLEOTIDE SEQUENCE [LARGE SCALE GENOMIC DNA]</scope>
    <source>
        <strain evidence="2">ALO Sharm</strain>
    </source>
</reference>